<dbReference type="EMBL" id="CAFBNA010000137">
    <property type="protein sequence ID" value="CAB4944748.1"/>
    <property type="molecule type" value="Genomic_DNA"/>
</dbReference>
<dbReference type="AlphaFoldDB" id="A0A6J7JM61"/>
<keyword evidence="1" id="KW-1133">Transmembrane helix</keyword>
<organism evidence="2">
    <name type="scientific">freshwater metagenome</name>
    <dbReference type="NCBI Taxonomy" id="449393"/>
    <lineage>
        <taxon>unclassified sequences</taxon>
        <taxon>metagenomes</taxon>
        <taxon>ecological metagenomes</taxon>
    </lineage>
</organism>
<feature type="transmembrane region" description="Helical" evidence="1">
    <location>
        <begin position="77"/>
        <end position="95"/>
    </location>
</feature>
<proteinExistence type="predicted"/>
<accession>A0A6J7JM61</accession>
<feature type="transmembrane region" description="Helical" evidence="1">
    <location>
        <begin position="102"/>
        <end position="123"/>
    </location>
</feature>
<name>A0A6J7JM61_9ZZZZ</name>
<reference evidence="2" key="1">
    <citation type="submission" date="2020-05" db="EMBL/GenBank/DDBJ databases">
        <authorList>
            <person name="Chiriac C."/>
            <person name="Salcher M."/>
            <person name="Ghai R."/>
            <person name="Kavagutti S V."/>
        </authorList>
    </citation>
    <scope>NUCLEOTIDE SEQUENCE</scope>
</reference>
<feature type="transmembrane region" description="Helical" evidence="1">
    <location>
        <begin position="28"/>
        <end position="47"/>
    </location>
</feature>
<gene>
    <name evidence="2" type="ORF">UFOPK3708_01654</name>
</gene>
<keyword evidence="1" id="KW-0472">Membrane</keyword>
<evidence type="ECO:0000313" key="2">
    <source>
        <dbReference type="EMBL" id="CAB4944748.1"/>
    </source>
</evidence>
<feature type="transmembrane region" description="Helical" evidence="1">
    <location>
        <begin position="143"/>
        <end position="164"/>
    </location>
</feature>
<evidence type="ECO:0000256" key="1">
    <source>
        <dbReference type="SAM" id="Phobius"/>
    </source>
</evidence>
<protein>
    <submittedName>
        <fullName evidence="2">Unannotated protein</fullName>
    </submittedName>
</protein>
<keyword evidence="1" id="KW-0812">Transmembrane</keyword>
<sequence>MRLPTFTPSPNGDWSPNLPVLNRLGLRWVVLVQLVVTVLMVGMIWTVHVVHYDLFPLVGADSWDAYEHAHVDRIGKVLFGPWLIEGLCVLVLLLAHPTRMRIAALISAFLMLFILIDTAAFSAPAHGVLLNHWDQSTYDRLMAVNLVRAWLWTAKGAVAVWMMVEVMRTRIASDD</sequence>